<gene>
    <name evidence="1" type="ORF">GGQ89_001633</name>
    <name evidence="2" type="ORF">JYA60_19085</name>
</gene>
<comment type="caution">
    <text evidence="2">The sequence shown here is derived from an EMBL/GenBank/DDBJ whole genome shotgun (WGS) entry which is preliminary data.</text>
</comment>
<evidence type="ECO:0000313" key="4">
    <source>
        <dbReference type="Proteomes" id="UP000704529"/>
    </source>
</evidence>
<dbReference type="EMBL" id="JAFHKU010000135">
    <property type="protein sequence ID" value="MBN3560331.1"/>
    <property type="molecule type" value="Genomic_DNA"/>
</dbReference>
<dbReference type="AlphaFoldDB" id="A0AA41A1M3"/>
<sequence length="267" mass="29176">MHDNLYGYGLFAKDDYYRFSSTDVMSGNILNNDREGDNGEKALRFFGGSRVSLTDSGTTEVAGKYGTFRIKADGSFTYALNESVKTATAGGTVLTENIPYKISDKMGKTDFAYLTMDINVGKTSQVRETVYTFDKNPTLDILSFGTTYDGDQMMFGSENGNGHWQADPWGLGFFSSTGADFVLTDMTVATGNSSPVTAVVVFQGYRDGRLVGTKTVNLDATTISDQQHVSLAEMGKIDRVSYYIPNVVAGEFDGLPTLLFDDIYLLI</sequence>
<dbReference type="InterPro" id="IPR010221">
    <property type="entry name" value="VCBS_dom"/>
</dbReference>
<accession>A0AA41A1M3</accession>
<dbReference type="Proteomes" id="UP000584663">
    <property type="component" value="Unassembled WGS sequence"/>
</dbReference>
<evidence type="ECO:0000313" key="1">
    <source>
        <dbReference type="EMBL" id="MBB4609414.1"/>
    </source>
</evidence>
<evidence type="ECO:0000313" key="2">
    <source>
        <dbReference type="EMBL" id="MBN3560331.1"/>
    </source>
</evidence>
<dbReference type="NCBIfam" id="TIGR01965">
    <property type="entry name" value="VCBS_repeat"/>
    <property type="match status" value="1"/>
</dbReference>
<keyword evidence="3" id="KW-1185">Reference proteome</keyword>
<dbReference type="RefSeq" id="WP_184105389.1">
    <property type="nucleotide sequence ID" value="NZ_JACHNX010000005.1"/>
</dbReference>
<organism evidence="2 4">
    <name type="scientific">Sphingomonas yabuuchiae</name>
    <dbReference type="NCBI Taxonomy" id="172044"/>
    <lineage>
        <taxon>Bacteria</taxon>
        <taxon>Pseudomonadati</taxon>
        <taxon>Pseudomonadota</taxon>
        <taxon>Alphaproteobacteria</taxon>
        <taxon>Sphingomonadales</taxon>
        <taxon>Sphingomonadaceae</taxon>
        <taxon>Sphingomonas</taxon>
    </lineage>
</organism>
<reference evidence="1 3" key="1">
    <citation type="submission" date="2020-08" db="EMBL/GenBank/DDBJ databases">
        <title>Genomic Encyclopedia of Type Strains, Phase IV (KMG-IV): sequencing the most valuable type-strain genomes for metagenomic binning, comparative biology and taxonomic classification.</title>
        <authorList>
            <person name="Goeker M."/>
        </authorList>
    </citation>
    <scope>NUCLEOTIDE SEQUENCE [LARGE SCALE GENOMIC DNA]</scope>
    <source>
        <strain evidence="1 3">DSM 14562</strain>
    </source>
</reference>
<dbReference type="EMBL" id="JACHNX010000005">
    <property type="protein sequence ID" value="MBB4609414.1"/>
    <property type="molecule type" value="Genomic_DNA"/>
</dbReference>
<protein>
    <submittedName>
        <fullName evidence="1">Autoaggregation protein RapA/B/C</fullName>
    </submittedName>
    <submittedName>
        <fullName evidence="2">VCBS domain-containing protein</fullName>
    </submittedName>
</protein>
<reference evidence="2" key="2">
    <citation type="submission" date="2021-01" db="EMBL/GenBank/DDBJ databases">
        <title>Genome Sequencing of Type Strains.</title>
        <authorList>
            <person name="Lemaire J.F."/>
            <person name="Inderbitzin P."/>
            <person name="Collins S.B."/>
            <person name="Wespe N."/>
            <person name="Knight-Connoni V."/>
        </authorList>
    </citation>
    <scope>NUCLEOTIDE SEQUENCE</scope>
    <source>
        <strain evidence="2">DSM 14562</strain>
    </source>
</reference>
<dbReference type="Proteomes" id="UP000704529">
    <property type="component" value="Unassembled WGS sequence"/>
</dbReference>
<proteinExistence type="predicted"/>
<evidence type="ECO:0000313" key="3">
    <source>
        <dbReference type="Proteomes" id="UP000584663"/>
    </source>
</evidence>
<name>A0AA41A1M3_9SPHN</name>